<organism evidence="2 3">
    <name type="scientific">Bosea eneae</name>
    <dbReference type="NCBI Taxonomy" id="151454"/>
    <lineage>
        <taxon>Bacteria</taxon>
        <taxon>Pseudomonadati</taxon>
        <taxon>Pseudomonadota</taxon>
        <taxon>Alphaproteobacteria</taxon>
        <taxon>Hyphomicrobiales</taxon>
        <taxon>Boseaceae</taxon>
        <taxon>Bosea</taxon>
    </lineage>
</organism>
<feature type="domain" description="HepT-like" evidence="1">
    <location>
        <begin position="45"/>
        <end position="152"/>
    </location>
</feature>
<protein>
    <recommendedName>
        <fullName evidence="1">HepT-like domain-containing protein</fullName>
    </recommendedName>
</protein>
<proteinExistence type="predicted"/>
<dbReference type="Pfam" id="PF20797">
    <property type="entry name" value="HepT-like_2"/>
    <property type="match status" value="1"/>
</dbReference>
<evidence type="ECO:0000313" key="3">
    <source>
        <dbReference type="Proteomes" id="UP001596053"/>
    </source>
</evidence>
<evidence type="ECO:0000259" key="1">
    <source>
        <dbReference type="Pfam" id="PF20797"/>
    </source>
</evidence>
<comment type="caution">
    <text evidence="2">The sequence shown here is derived from an EMBL/GenBank/DDBJ whole genome shotgun (WGS) entry which is preliminary data.</text>
</comment>
<name>A0ABW0IWE3_9HYPH</name>
<evidence type="ECO:0000313" key="2">
    <source>
        <dbReference type="EMBL" id="MFC5421320.1"/>
    </source>
</evidence>
<reference evidence="3" key="1">
    <citation type="journal article" date="2019" name="Int. J. Syst. Evol. Microbiol.">
        <title>The Global Catalogue of Microorganisms (GCM) 10K type strain sequencing project: providing services to taxonomists for standard genome sequencing and annotation.</title>
        <authorList>
            <consortium name="The Broad Institute Genomics Platform"/>
            <consortium name="The Broad Institute Genome Sequencing Center for Infectious Disease"/>
            <person name="Wu L."/>
            <person name="Ma J."/>
        </authorList>
    </citation>
    <scope>NUCLEOTIDE SEQUENCE [LARGE SCALE GENOMIC DNA]</scope>
    <source>
        <strain evidence="3">NCAIM B.01391</strain>
    </source>
</reference>
<dbReference type="InterPro" id="IPR048769">
    <property type="entry name" value="HepT-like_dom"/>
</dbReference>
<keyword evidence="3" id="KW-1185">Reference proteome</keyword>
<sequence>MMAERWGDIKADIAAAKRHFAAAERIGRQEAIDTATDAGYDAAMALQHAMLAGYTSFELALRRILALLDEEAPVGPDWHAALIRRVSTPIANARPAIISPKLAGDAAELMRFRHVAMHSYDNFDFERTRTAVAAAGRFLARIDDELATFRAAIDPD</sequence>
<accession>A0ABW0IWE3</accession>
<gene>
    <name evidence="2" type="ORF">ACFPOB_17325</name>
</gene>
<dbReference type="Proteomes" id="UP001596053">
    <property type="component" value="Unassembled WGS sequence"/>
</dbReference>
<dbReference type="EMBL" id="JBHSLW010000028">
    <property type="protein sequence ID" value="MFC5421320.1"/>
    <property type="molecule type" value="Genomic_DNA"/>
</dbReference>